<sequence length="381" mass="41437">MTSPYFVESTAVITRSGNKTVPRAGLATTLKTRMERRVLRAHVKQEEEVSSVSNQSLGRDASDGTSCSLKQQLRDDDSLQRKRAYGLAICTQSEYTPNIFDTDIGSSRFRRSSIGQSQAEPDKALSLLPLAPILRRRQGQVKVEYDGKEEPKHWEPPDWSKQLGHVRQMRSARDAPVDLMGAEKCYDTHAPDEVGETPLVSVSLSYTPHYRTSPPLLSPPLTSPPSFLSLLSPPLTSPPSFLSPPLTSPPTPWPLSPLPLCPLPHPLRVRGGPAPATPCSVPSTHSSPGIMNLLLTYQETASCLGSSLSRALTFPEYALTFPEFALAFPEFALTFPEFALAFPEFALAFPEFALAFPNSPSPSSPSPSPSSPSPSSASQRL</sequence>
<evidence type="ECO:0000256" key="1">
    <source>
        <dbReference type="SAM" id="MobiDB-lite"/>
    </source>
</evidence>
<feature type="compositionally biased region" description="Pro residues" evidence="1">
    <location>
        <begin position="359"/>
        <end position="372"/>
    </location>
</feature>
<dbReference type="AlphaFoldDB" id="A0A060Z8G6"/>
<feature type="region of interest" description="Disordered" evidence="1">
    <location>
        <begin position="358"/>
        <end position="381"/>
    </location>
</feature>
<dbReference type="EMBL" id="FR956270">
    <property type="protein sequence ID" value="CDR00363.1"/>
    <property type="molecule type" value="Genomic_DNA"/>
</dbReference>
<dbReference type="PaxDb" id="8022-A0A060Z8G6"/>
<feature type="region of interest" description="Disordered" evidence="1">
    <location>
        <begin position="45"/>
        <end position="69"/>
    </location>
</feature>
<name>A0A060Z8G6_ONCMY</name>
<proteinExistence type="predicted"/>
<organism evidence="2 3">
    <name type="scientific">Oncorhynchus mykiss</name>
    <name type="common">Rainbow trout</name>
    <name type="synonym">Salmo gairdneri</name>
    <dbReference type="NCBI Taxonomy" id="8022"/>
    <lineage>
        <taxon>Eukaryota</taxon>
        <taxon>Metazoa</taxon>
        <taxon>Chordata</taxon>
        <taxon>Craniata</taxon>
        <taxon>Vertebrata</taxon>
        <taxon>Euteleostomi</taxon>
        <taxon>Actinopterygii</taxon>
        <taxon>Neopterygii</taxon>
        <taxon>Teleostei</taxon>
        <taxon>Protacanthopterygii</taxon>
        <taxon>Salmoniformes</taxon>
        <taxon>Salmonidae</taxon>
        <taxon>Salmoninae</taxon>
        <taxon>Oncorhynchus</taxon>
    </lineage>
</organism>
<evidence type="ECO:0000313" key="3">
    <source>
        <dbReference type="Proteomes" id="UP000193380"/>
    </source>
</evidence>
<reference evidence="2" key="2">
    <citation type="submission" date="2014-03" db="EMBL/GenBank/DDBJ databases">
        <authorList>
            <person name="Genoscope - CEA"/>
        </authorList>
    </citation>
    <scope>NUCLEOTIDE SEQUENCE</scope>
</reference>
<accession>A0A060Z8G6</accession>
<dbReference type="Proteomes" id="UP000193380">
    <property type="component" value="Unassembled WGS sequence"/>
</dbReference>
<evidence type="ECO:0000313" key="2">
    <source>
        <dbReference type="EMBL" id="CDR00363.1"/>
    </source>
</evidence>
<protein>
    <submittedName>
        <fullName evidence="2">Uncharacterized protein</fullName>
    </submittedName>
</protein>
<gene>
    <name evidence="2" type="ORF">GSONMT00020761001</name>
</gene>
<reference evidence="2" key="1">
    <citation type="journal article" date="2014" name="Nat. Commun.">
        <title>The rainbow trout genome provides novel insights into evolution after whole-genome duplication in vertebrates.</title>
        <authorList>
            <person name="Berthelot C."/>
            <person name="Brunet F."/>
            <person name="Chalopin D."/>
            <person name="Juanchich A."/>
            <person name="Bernard M."/>
            <person name="Noel B."/>
            <person name="Bento P."/>
            <person name="Da Silva C."/>
            <person name="Labadie K."/>
            <person name="Alberti A."/>
            <person name="Aury J.M."/>
            <person name="Louis A."/>
            <person name="Dehais P."/>
            <person name="Bardou P."/>
            <person name="Montfort J."/>
            <person name="Klopp C."/>
            <person name="Cabau C."/>
            <person name="Gaspin C."/>
            <person name="Thorgaard G.H."/>
            <person name="Boussaha M."/>
            <person name="Quillet E."/>
            <person name="Guyomard R."/>
            <person name="Galiana D."/>
            <person name="Bobe J."/>
            <person name="Volff J.N."/>
            <person name="Genet C."/>
            <person name="Wincker P."/>
            <person name="Jaillon O."/>
            <person name="Roest Crollius H."/>
            <person name="Guiguen Y."/>
        </authorList>
    </citation>
    <scope>NUCLEOTIDE SEQUENCE [LARGE SCALE GENOMIC DNA]</scope>
</reference>
<dbReference type="STRING" id="8022.A0A060Z8G6"/>